<evidence type="ECO:0000256" key="5">
    <source>
        <dbReference type="ARBA" id="ARBA00022840"/>
    </source>
</evidence>
<evidence type="ECO:0000259" key="13">
    <source>
        <dbReference type="Pfam" id="PF09334"/>
    </source>
</evidence>
<evidence type="ECO:0000256" key="8">
    <source>
        <dbReference type="ARBA" id="ARBA00047469"/>
    </source>
</evidence>
<dbReference type="CDD" id="cd07958">
    <property type="entry name" value="Anticodon_Ia_Leu_BEm"/>
    <property type="match status" value="1"/>
</dbReference>
<dbReference type="InterPro" id="IPR009080">
    <property type="entry name" value="tRNAsynth_Ia_anticodon-bd"/>
</dbReference>
<sequence>MQDYYPFQEVEKKWLKNWEDSNLHKTGDDPDKENYYVLEMFPYPSGNLHMGHVRVYSIGDVIARYKRMNDYNVLHPMGWDAFGLPAENAAIKHGNIHPKEWTWDNIAHMKEQMKAMGLSYDWDREVTTAAEDYYKWTQWFFTQMFNDNLAYKKESTVNWCPSCETVLANEQVVNEACERCGTEVDHRDLEQWFLKITDYAERLLEDHELLEGWPEKVKTMQKNWIGRSEGTRVNFELPKLNKDLEVFTTRPDTLFGATYMVLAPEHPYVSELTAGTEKEEEVQKFVKKVKKQKEQERTSAETEKLGIFTGAYAVNPVNDEKIPVYIANYVLMGYGTGAIMAVPAHDQRDFDFARKYDIDIKAVIQPEDQKEELVGSEMEEAYAGDGYLINSGKYNGLKVEEAFDKMAEDFSEAGFVKVETNYRLRDWLISRQRYWGAPIPIVYCDDCGTVAVPEEDLPVELPHDVEFSPTGESPLKKVDSFVNTTCPECGGPAKRETDTMDTFVDSSWYFMRYADPKNEEMPFTKENLDKWFPVDQYIGGIEHAILHLLYARFFTKVVHDMDLTEHVEPFTNWLAQGMVLKDGAKMSKSKGNVVDPKDILDEYGADTARLFILFASPPEKDLEWSDKGVEGADRFLNRVWRFVTENLELIKNEEAEVDADSLDKDAKTLYRTMHASIKKVSEDVGERLNFNTAISAIMELTNEVYSYLNDRSAEETNTALIKAAAENIVLLLAPFAPFITEELWQQLGHQENVHAAQWPEYKEEALKKDEITIVIQVNGKVRDKINIAADASEEEVKAQVMEEKKIQSYLEDGNLVKTIYIPKKLVNLVIQ</sequence>
<dbReference type="InterPro" id="IPR015413">
    <property type="entry name" value="Methionyl/Leucyl_tRNA_Synth"/>
</dbReference>
<dbReference type="HAMAP" id="MF_00049_B">
    <property type="entry name" value="Leu_tRNA_synth_B"/>
    <property type="match status" value="1"/>
</dbReference>
<dbReference type="Gene3D" id="3.40.50.620">
    <property type="entry name" value="HUPs"/>
    <property type="match status" value="2"/>
</dbReference>
<evidence type="ECO:0000259" key="14">
    <source>
        <dbReference type="Pfam" id="PF13603"/>
    </source>
</evidence>
<evidence type="ECO:0000313" key="16">
    <source>
        <dbReference type="Proteomes" id="UP000295064"/>
    </source>
</evidence>
<dbReference type="GO" id="GO:0005829">
    <property type="term" value="C:cytosol"/>
    <property type="evidence" value="ECO:0007669"/>
    <property type="project" value="TreeGrafter"/>
</dbReference>
<evidence type="ECO:0000256" key="6">
    <source>
        <dbReference type="ARBA" id="ARBA00022917"/>
    </source>
</evidence>
<feature type="short sequence motif" description="'HIGH' region" evidence="9">
    <location>
        <begin position="42"/>
        <end position="52"/>
    </location>
</feature>
<dbReference type="PANTHER" id="PTHR43740">
    <property type="entry name" value="LEUCYL-TRNA SYNTHETASE"/>
    <property type="match status" value="1"/>
</dbReference>
<dbReference type="InterPro" id="IPR002300">
    <property type="entry name" value="aa-tRNA-synth_Ia"/>
</dbReference>
<dbReference type="SUPFAM" id="SSF47323">
    <property type="entry name" value="Anticodon-binding domain of a subclass of class I aminoacyl-tRNA synthetases"/>
    <property type="match status" value="1"/>
</dbReference>
<feature type="domain" description="Methionyl/Leucyl tRNA synthetase" evidence="13">
    <location>
        <begin position="37"/>
        <end position="187"/>
    </location>
</feature>
<dbReference type="FunFam" id="1.10.730.10:FF:000011">
    <property type="entry name" value="Leucine--tRNA ligase chloroplastic/mitochondrial"/>
    <property type="match status" value="1"/>
</dbReference>
<evidence type="ECO:0000259" key="11">
    <source>
        <dbReference type="Pfam" id="PF00133"/>
    </source>
</evidence>
<keyword evidence="5 9" id="KW-0067">ATP-binding</keyword>
<dbReference type="EC" id="6.1.1.4" evidence="9"/>
<gene>
    <name evidence="9" type="primary">leuS</name>
    <name evidence="15" type="ORF">DFR79_11736</name>
</gene>
<dbReference type="InterPro" id="IPR013155">
    <property type="entry name" value="M/V/L/I-tRNA-synth_anticd-bd"/>
</dbReference>
<dbReference type="PRINTS" id="PR00985">
    <property type="entry name" value="TRNASYNTHLEU"/>
</dbReference>
<dbReference type="GO" id="GO:0004823">
    <property type="term" value="F:leucine-tRNA ligase activity"/>
    <property type="evidence" value="ECO:0007669"/>
    <property type="project" value="UniProtKB-UniRule"/>
</dbReference>
<comment type="catalytic activity">
    <reaction evidence="8 9">
        <text>tRNA(Leu) + L-leucine + ATP = L-leucyl-tRNA(Leu) + AMP + diphosphate</text>
        <dbReference type="Rhea" id="RHEA:11688"/>
        <dbReference type="Rhea" id="RHEA-COMP:9613"/>
        <dbReference type="Rhea" id="RHEA-COMP:9622"/>
        <dbReference type="ChEBI" id="CHEBI:30616"/>
        <dbReference type="ChEBI" id="CHEBI:33019"/>
        <dbReference type="ChEBI" id="CHEBI:57427"/>
        <dbReference type="ChEBI" id="CHEBI:78442"/>
        <dbReference type="ChEBI" id="CHEBI:78494"/>
        <dbReference type="ChEBI" id="CHEBI:456215"/>
        <dbReference type="EC" id="6.1.1.4"/>
    </reaction>
</comment>
<feature type="binding site" evidence="9">
    <location>
        <position position="588"/>
    </location>
    <ligand>
        <name>ATP</name>
        <dbReference type="ChEBI" id="CHEBI:30616"/>
    </ligand>
</feature>
<keyword evidence="7 9" id="KW-0030">Aminoacyl-tRNA synthetase</keyword>
<dbReference type="Pfam" id="PF00133">
    <property type="entry name" value="tRNA-synt_1"/>
    <property type="match status" value="1"/>
</dbReference>
<dbReference type="CDD" id="cd00812">
    <property type="entry name" value="LeuRS_core"/>
    <property type="match status" value="1"/>
</dbReference>
<dbReference type="GO" id="GO:0006429">
    <property type="term" value="P:leucyl-tRNA aminoacylation"/>
    <property type="evidence" value="ECO:0007669"/>
    <property type="project" value="UniProtKB-UniRule"/>
</dbReference>
<dbReference type="GO" id="GO:0002161">
    <property type="term" value="F:aminoacyl-tRNA deacylase activity"/>
    <property type="evidence" value="ECO:0007669"/>
    <property type="project" value="InterPro"/>
</dbReference>
<dbReference type="InterPro" id="IPR002302">
    <property type="entry name" value="Leu-tRNA-ligase"/>
</dbReference>
<accession>A0A4R6LL09</accession>
<evidence type="ECO:0000256" key="7">
    <source>
        <dbReference type="ARBA" id="ARBA00023146"/>
    </source>
</evidence>
<dbReference type="Pfam" id="PF13603">
    <property type="entry name" value="tRNA-synt_1_2"/>
    <property type="match status" value="1"/>
</dbReference>
<evidence type="ECO:0000256" key="9">
    <source>
        <dbReference type="HAMAP-Rule" id="MF_00049"/>
    </source>
</evidence>
<dbReference type="Gene3D" id="3.10.20.590">
    <property type="match status" value="1"/>
</dbReference>
<dbReference type="InterPro" id="IPR001412">
    <property type="entry name" value="aa-tRNA-synth_I_CS"/>
</dbReference>
<dbReference type="GO" id="GO:0005524">
    <property type="term" value="F:ATP binding"/>
    <property type="evidence" value="ECO:0007669"/>
    <property type="project" value="UniProtKB-UniRule"/>
</dbReference>
<dbReference type="SUPFAM" id="SSF50677">
    <property type="entry name" value="ValRS/IleRS/LeuRS editing domain"/>
    <property type="match status" value="1"/>
</dbReference>
<dbReference type="InterPro" id="IPR025709">
    <property type="entry name" value="Leu_tRNA-synth_edit"/>
</dbReference>
<dbReference type="EMBL" id="SNWX01000017">
    <property type="protein sequence ID" value="TDO85446.1"/>
    <property type="molecule type" value="Genomic_DNA"/>
</dbReference>
<protein>
    <recommendedName>
        <fullName evidence="9">Leucine--tRNA ligase</fullName>
        <ecNumber evidence="9">6.1.1.4</ecNumber>
    </recommendedName>
    <alternativeName>
        <fullName evidence="9">Leucyl-tRNA synthetase</fullName>
        <shortName evidence="9">LeuRS</shortName>
    </alternativeName>
</protein>
<feature type="short sequence motif" description="'KMSKS' region" evidence="9">
    <location>
        <begin position="585"/>
        <end position="589"/>
    </location>
</feature>
<dbReference type="SUPFAM" id="SSF52374">
    <property type="entry name" value="Nucleotidylyl transferase"/>
    <property type="match status" value="1"/>
</dbReference>
<feature type="domain" description="Leucyl-tRNA synthetase editing" evidence="14">
    <location>
        <begin position="222"/>
        <end position="409"/>
    </location>
</feature>
<feature type="domain" description="Aminoacyl-tRNA synthetase class Ia" evidence="11">
    <location>
        <begin position="424"/>
        <end position="625"/>
    </location>
</feature>
<keyword evidence="3 9" id="KW-0436">Ligase</keyword>
<dbReference type="OrthoDB" id="9810365at2"/>
<dbReference type="InterPro" id="IPR009008">
    <property type="entry name" value="Val/Leu/Ile-tRNA-synth_edit"/>
</dbReference>
<name>A0A4R6LL09_9FIRM</name>
<proteinExistence type="inferred from homology"/>
<dbReference type="Gene3D" id="1.10.730.10">
    <property type="entry name" value="Isoleucyl-tRNA Synthetase, Domain 1"/>
    <property type="match status" value="1"/>
</dbReference>
<evidence type="ECO:0000256" key="2">
    <source>
        <dbReference type="ARBA" id="ARBA00022490"/>
    </source>
</evidence>
<dbReference type="NCBIfam" id="TIGR00396">
    <property type="entry name" value="leuS_bact"/>
    <property type="match status" value="1"/>
</dbReference>
<dbReference type="Proteomes" id="UP000295064">
    <property type="component" value="Unassembled WGS sequence"/>
</dbReference>
<evidence type="ECO:0000313" key="15">
    <source>
        <dbReference type="EMBL" id="TDO85446.1"/>
    </source>
</evidence>
<dbReference type="RefSeq" id="WP_133515434.1">
    <property type="nucleotide sequence ID" value="NZ_SNWX01000017.1"/>
</dbReference>
<dbReference type="FunFam" id="3.10.20.590:FF:000001">
    <property type="entry name" value="Leucine--tRNA ligase"/>
    <property type="match status" value="1"/>
</dbReference>
<dbReference type="InterPro" id="IPR014729">
    <property type="entry name" value="Rossmann-like_a/b/a_fold"/>
</dbReference>
<keyword evidence="6 9" id="KW-0648">Protein biosynthesis</keyword>
<feature type="domain" description="Methionyl/Valyl/Leucyl/Isoleucyl-tRNA synthetase anticodon-binding" evidence="12">
    <location>
        <begin position="667"/>
        <end position="794"/>
    </location>
</feature>
<dbReference type="Pfam" id="PF08264">
    <property type="entry name" value="Anticodon_1"/>
    <property type="match status" value="1"/>
</dbReference>
<evidence type="ECO:0000256" key="4">
    <source>
        <dbReference type="ARBA" id="ARBA00022741"/>
    </source>
</evidence>
<reference evidence="15 16" key="1">
    <citation type="submission" date="2019-03" db="EMBL/GenBank/DDBJ databases">
        <title>Subsurface microbial communities from deep shales in Ohio and West Virginia, USA.</title>
        <authorList>
            <person name="Wrighton K."/>
        </authorList>
    </citation>
    <scope>NUCLEOTIDE SEQUENCE [LARGE SCALE GENOMIC DNA]</scope>
    <source>
        <strain evidence="15 16">MA284_T2</strain>
    </source>
</reference>
<comment type="caution">
    <text evidence="15">The sequence shown here is derived from an EMBL/GenBank/DDBJ whole genome shotgun (WGS) entry which is preliminary data.</text>
</comment>
<evidence type="ECO:0000256" key="1">
    <source>
        <dbReference type="ARBA" id="ARBA00005594"/>
    </source>
</evidence>
<dbReference type="FunFam" id="3.40.50.620:FF:000003">
    <property type="entry name" value="Leucine--tRNA ligase"/>
    <property type="match status" value="1"/>
</dbReference>
<evidence type="ECO:0000256" key="3">
    <source>
        <dbReference type="ARBA" id="ARBA00022598"/>
    </source>
</evidence>
<evidence type="ECO:0000259" key="12">
    <source>
        <dbReference type="Pfam" id="PF08264"/>
    </source>
</evidence>
<dbReference type="FunFam" id="3.40.50.620:FF:000100">
    <property type="entry name" value="probable leucine--tRNA ligase, mitochondrial"/>
    <property type="match status" value="1"/>
</dbReference>
<comment type="subcellular location">
    <subcellularLocation>
        <location evidence="9">Cytoplasm</location>
    </subcellularLocation>
</comment>
<keyword evidence="4 9" id="KW-0547">Nucleotide-binding</keyword>
<evidence type="ECO:0000256" key="10">
    <source>
        <dbReference type="RuleBase" id="RU363035"/>
    </source>
</evidence>
<dbReference type="PROSITE" id="PS00178">
    <property type="entry name" value="AA_TRNA_LIGASE_I"/>
    <property type="match status" value="1"/>
</dbReference>
<organism evidence="15 16">
    <name type="scientific">Halanaerobium saccharolyticum</name>
    <dbReference type="NCBI Taxonomy" id="43595"/>
    <lineage>
        <taxon>Bacteria</taxon>
        <taxon>Bacillati</taxon>
        <taxon>Bacillota</taxon>
        <taxon>Clostridia</taxon>
        <taxon>Halanaerobiales</taxon>
        <taxon>Halanaerobiaceae</taxon>
        <taxon>Halanaerobium</taxon>
    </lineage>
</organism>
<dbReference type="AlphaFoldDB" id="A0A4R6LL09"/>
<comment type="similarity">
    <text evidence="1 9 10">Belongs to the class-I aminoacyl-tRNA synthetase family.</text>
</comment>
<keyword evidence="2 9" id="KW-0963">Cytoplasm</keyword>
<dbReference type="PANTHER" id="PTHR43740:SF2">
    <property type="entry name" value="LEUCINE--TRNA LIGASE, MITOCHONDRIAL"/>
    <property type="match status" value="1"/>
</dbReference>
<dbReference type="Pfam" id="PF09334">
    <property type="entry name" value="tRNA-synt_1g"/>
    <property type="match status" value="1"/>
</dbReference>